<evidence type="ECO:0000313" key="2">
    <source>
        <dbReference type="EMBL" id="KXH63920.1"/>
    </source>
</evidence>
<feature type="region of interest" description="Disordered" evidence="1">
    <location>
        <begin position="424"/>
        <end position="443"/>
    </location>
</feature>
<sequence length="490" mass="55532">MAETIPTSLTGKAHERFVIITTLLHLIDPVRGEPTTYSLDRHPHDDFWKHEQHQRKFLDSFALVSSTSRIGSKTASAVCLEQGHPGGTVLRLARNLGAPEELLNQLQDILTDLTAVSLRDKKPYDLEPVVLRKVVVLTQDKIRALVEKMNLPEVRHTIDRAIQRMDQIPSDDVEELGFREWVRNMPFLASLDAGTHSDQLIPHVKWASRGRWMYSEQLEGLFGLEDGSLPIWLKYVYKLGRYFAATKAMLKLAVKQPDIFTGIHIEAIKAPEQEEFSLGTQKEPLLTMLKKIAQSDPIALREKLGQTWLTTDPETKLRRACKMTLVVHAEMQLLSFYDHHPDLTPRLLFMGTSKKACYLCNEFMSRHPLNIGVSASHQKIYPAWMSPPCYASIRKQQKVRLWELSRHLEQAAVRDLETRLGTRRPMTMDSTAGPSLTTTGTISSGFWSRDSNLGELETDEESVSFITQSMKSTAVQEDGAEMQGYGIQNS</sequence>
<feature type="compositionally biased region" description="Polar residues" evidence="1">
    <location>
        <begin position="428"/>
        <end position="443"/>
    </location>
</feature>
<keyword evidence="3" id="KW-1185">Reference proteome</keyword>
<accession>A0A135UU23</accession>
<dbReference type="OrthoDB" id="4851849at2759"/>
<protein>
    <submittedName>
        <fullName evidence="2">Uncharacterized protein</fullName>
    </submittedName>
</protein>
<evidence type="ECO:0000256" key="1">
    <source>
        <dbReference type="SAM" id="MobiDB-lite"/>
    </source>
</evidence>
<dbReference type="EMBL" id="JEMN01000148">
    <property type="protein sequence ID" value="KXH63920.1"/>
    <property type="molecule type" value="Genomic_DNA"/>
</dbReference>
<organism evidence="2 3">
    <name type="scientific">Colletotrichum nymphaeae SA-01</name>
    <dbReference type="NCBI Taxonomy" id="1460502"/>
    <lineage>
        <taxon>Eukaryota</taxon>
        <taxon>Fungi</taxon>
        <taxon>Dikarya</taxon>
        <taxon>Ascomycota</taxon>
        <taxon>Pezizomycotina</taxon>
        <taxon>Sordariomycetes</taxon>
        <taxon>Hypocreomycetidae</taxon>
        <taxon>Glomerellales</taxon>
        <taxon>Glomerellaceae</taxon>
        <taxon>Colletotrichum</taxon>
        <taxon>Colletotrichum acutatum species complex</taxon>
    </lineage>
</organism>
<proteinExistence type="predicted"/>
<name>A0A135UU23_9PEZI</name>
<dbReference type="Pfam" id="PF14441">
    <property type="entry name" value="OTT_1508_deam"/>
    <property type="match status" value="1"/>
</dbReference>
<dbReference type="InterPro" id="IPR027796">
    <property type="entry name" value="OTT_1508_deam-like"/>
</dbReference>
<feature type="region of interest" description="Disordered" evidence="1">
    <location>
        <begin position="470"/>
        <end position="490"/>
    </location>
</feature>
<gene>
    <name evidence="2" type="ORF">CNYM01_12960</name>
</gene>
<evidence type="ECO:0000313" key="3">
    <source>
        <dbReference type="Proteomes" id="UP000070054"/>
    </source>
</evidence>
<dbReference type="AlphaFoldDB" id="A0A135UU23"/>
<reference evidence="2 3" key="1">
    <citation type="submission" date="2014-02" db="EMBL/GenBank/DDBJ databases">
        <title>The genome sequence of Colletotrichum nymphaeae SA-01.</title>
        <authorList>
            <person name="Baroncelli R."/>
            <person name="Thon M.R."/>
        </authorList>
    </citation>
    <scope>NUCLEOTIDE SEQUENCE [LARGE SCALE GENOMIC DNA]</scope>
    <source>
        <strain evidence="2 3">SA-01</strain>
    </source>
</reference>
<comment type="caution">
    <text evidence="2">The sequence shown here is derived from an EMBL/GenBank/DDBJ whole genome shotgun (WGS) entry which is preliminary data.</text>
</comment>
<dbReference type="Proteomes" id="UP000070054">
    <property type="component" value="Unassembled WGS sequence"/>
</dbReference>